<organism evidence="3 4">
    <name type="scientific">Senna tora</name>
    <dbReference type="NCBI Taxonomy" id="362788"/>
    <lineage>
        <taxon>Eukaryota</taxon>
        <taxon>Viridiplantae</taxon>
        <taxon>Streptophyta</taxon>
        <taxon>Embryophyta</taxon>
        <taxon>Tracheophyta</taxon>
        <taxon>Spermatophyta</taxon>
        <taxon>Magnoliopsida</taxon>
        <taxon>eudicotyledons</taxon>
        <taxon>Gunneridae</taxon>
        <taxon>Pentapetalae</taxon>
        <taxon>rosids</taxon>
        <taxon>fabids</taxon>
        <taxon>Fabales</taxon>
        <taxon>Fabaceae</taxon>
        <taxon>Caesalpinioideae</taxon>
        <taxon>Cassia clade</taxon>
        <taxon>Senna</taxon>
    </lineage>
</organism>
<dbReference type="OrthoDB" id="657513at2759"/>
<sequence length="588" mass="66868">MEDSEKLTALKKAYADIILNTAKEAAARIMVSERRAMMFHRELVSTKEDALRMLLRLKQMLDSKVSEAETTSSNQQKKIEELEAQLQEAEEIVRDLRAELREVQDELEKATINQMHPPVEQNIEGGNAPPEKSLQNRLDPYRSIYSVPDSQFESVATFDTRHSTVNGTKGSSMCCVSHDHISNCYIQNPDFASIVIRRKEPDLYKNGCTQRIRAFERSLFDENVSLPENVDDVRDETIVRGHEEGKVMFVTPNAKTDNISEVEKPDELQALNADADQVKVSSCRNKETKQKREALQSRLCSQRGMETNEPHDRPAEFEQPVTQNNTVEEEALVEVPICRKKRRFNKRKALQSRLHPDQVMETNKESNNFCTENSPHGFHTNYSSRENSSMVCEDKAYQDLRSGSPKEPTDKIAMTEQSGSQNDSEIAEMFLKACNSWNKIKDDKELLDKSDLTGQESLSTGSLEIPTCREEVEAANEHSDKLGLKESDLDEKASCQSANDRFIKYTFRRKRKKESLSSPDCSLEKSTLKEKIGENQNGHVEPQKSCTITESSRDSRRLAQVARQVSTITVFCTFEYTCLCLSIHACPL</sequence>
<gene>
    <name evidence="3" type="ORF">G2W53_038294</name>
</gene>
<accession>A0A834W203</accession>
<dbReference type="PANTHER" id="PTHR34778:SF2">
    <property type="entry name" value="OS02G0580700 PROTEIN"/>
    <property type="match status" value="1"/>
</dbReference>
<reference evidence="3" key="1">
    <citation type="submission" date="2020-09" db="EMBL/GenBank/DDBJ databases">
        <title>Genome-Enabled Discovery of Anthraquinone Biosynthesis in Senna tora.</title>
        <authorList>
            <person name="Kang S.-H."/>
            <person name="Pandey R.P."/>
            <person name="Lee C.-M."/>
            <person name="Sim J.-S."/>
            <person name="Jeong J.-T."/>
            <person name="Choi B.-S."/>
            <person name="Jung M."/>
            <person name="Ginzburg D."/>
            <person name="Zhao K."/>
            <person name="Won S.Y."/>
            <person name="Oh T.-J."/>
            <person name="Yu Y."/>
            <person name="Kim N.-H."/>
            <person name="Lee O.R."/>
            <person name="Lee T.-H."/>
            <person name="Bashyal P."/>
            <person name="Kim T.-S."/>
            <person name="Lee W.-H."/>
            <person name="Kawkins C."/>
            <person name="Kim C.-K."/>
            <person name="Kim J.S."/>
            <person name="Ahn B.O."/>
            <person name="Rhee S.Y."/>
            <person name="Sohng J.K."/>
        </authorList>
    </citation>
    <scope>NUCLEOTIDE SEQUENCE</scope>
    <source>
        <tissue evidence="3">Leaf</tissue>
    </source>
</reference>
<dbReference type="PANTHER" id="PTHR34778">
    <property type="entry name" value="OS02G0580700 PROTEIN"/>
    <property type="match status" value="1"/>
</dbReference>
<dbReference type="Proteomes" id="UP000634136">
    <property type="component" value="Unassembled WGS sequence"/>
</dbReference>
<evidence type="ECO:0000313" key="3">
    <source>
        <dbReference type="EMBL" id="KAF7806133.1"/>
    </source>
</evidence>
<protein>
    <submittedName>
        <fullName evidence="3">Myosin-11</fullName>
    </submittedName>
</protein>
<comment type="caution">
    <text evidence="3">The sequence shown here is derived from an EMBL/GenBank/DDBJ whole genome shotgun (WGS) entry which is preliminary data.</text>
</comment>
<proteinExistence type="predicted"/>
<dbReference type="AlphaFoldDB" id="A0A834W203"/>
<keyword evidence="4" id="KW-1185">Reference proteome</keyword>
<name>A0A834W203_9FABA</name>
<feature type="region of interest" description="Disordered" evidence="2">
    <location>
        <begin position="400"/>
        <end position="422"/>
    </location>
</feature>
<feature type="coiled-coil region" evidence="1">
    <location>
        <begin position="65"/>
        <end position="113"/>
    </location>
</feature>
<dbReference type="EMBL" id="JAAIUW010000012">
    <property type="protein sequence ID" value="KAF7806133.1"/>
    <property type="molecule type" value="Genomic_DNA"/>
</dbReference>
<evidence type="ECO:0000313" key="4">
    <source>
        <dbReference type="Proteomes" id="UP000634136"/>
    </source>
</evidence>
<evidence type="ECO:0000256" key="2">
    <source>
        <dbReference type="SAM" id="MobiDB-lite"/>
    </source>
</evidence>
<keyword evidence="1" id="KW-0175">Coiled coil</keyword>
<evidence type="ECO:0000256" key="1">
    <source>
        <dbReference type="SAM" id="Coils"/>
    </source>
</evidence>